<keyword evidence="8" id="KW-0812">Transmembrane</keyword>
<keyword evidence="7" id="KW-0902">Two-component regulatory system</keyword>
<dbReference type="InterPro" id="IPR005467">
    <property type="entry name" value="His_kinase_dom"/>
</dbReference>
<organism evidence="10 11">
    <name type="scientific">Enterococcus casseliflavus</name>
    <name type="common">Enterococcus flavescens</name>
    <dbReference type="NCBI Taxonomy" id="37734"/>
    <lineage>
        <taxon>Bacteria</taxon>
        <taxon>Bacillati</taxon>
        <taxon>Bacillota</taxon>
        <taxon>Bacilli</taxon>
        <taxon>Lactobacillales</taxon>
        <taxon>Enterococcaceae</taxon>
        <taxon>Enterococcus</taxon>
    </lineage>
</organism>
<feature type="transmembrane region" description="Helical" evidence="8">
    <location>
        <begin position="12"/>
        <end position="31"/>
    </location>
</feature>
<proteinExistence type="predicted"/>
<evidence type="ECO:0000256" key="8">
    <source>
        <dbReference type="SAM" id="Phobius"/>
    </source>
</evidence>
<dbReference type="EC" id="2.7.13.3" evidence="3"/>
<evidence type="ECO:0000256" key="3">
    <source>
        <dbReference type="ARBA" id="ARBA00012438"/>
    </source>
</evidence>
<dbReference type="InterPro" id="IPR003661">
    <property type="entry name" value="HisK_dim/P_dom"/>
</dbReference>
<dbReference type="PROSITE" id="PS50109">
    <property type="entry name" value="HIS_KIN"/>
    <property type="match status" value="1"/>
</dbReference>
<dbReference type="Gene3D" id="3.30.565.10">
    <property type="entry name" value="Histidine kinase-like ATPase, C-terminal domain"/>
    <property type="match status" value="1"/>
</dbReference>
<dbReference type="InterPro" id="IPR036097">
    <property type="entry name" value="HisK_dim/P_sf"/>
</dbReference>
<dbReference type="Gene3D" id="1.10.287.130">
    <property type="match status" value="1"/>
</dbReference>
<reference evidence="10 11" key="1">
    <citation type="submission" date="2018-08" db="EMBL/GenBank/DDBJ databases">
        <title>A genome reference for cultivated species of the human gut microbiota.</title>
        <authorList>
            <person name="Zou Y."/>
            <person name="Xue W."/>
            <person name="Luo G."/>
        </authorList>
    </citation>
    <scope>NUCLEOTIDE SEQUENCE [LARGE SCALE GENOMIC DNA]</scope>
    <source>
        <strain evidence="10 11">AF48-16</strain>
    </source>
</reference>
<dbReference type="SMART" id="SM00387">
    <property type="entry name" value="HATPase_c"/>
    <property type="match status" value="1"/>
</dbReference>
<comment type="catalytic activity">
    <reaction evidence="1">
        <text>ATP + protein L-histidine = ADP + protein N-phospho-L-histidine.</text>
        <dbReference type="EC" id="2.7.13.3"/>
    </reaction>
</comment>
<keyword evidence="5" id="KW-0808">Transferase</keyword>
<feature type="transmembrane region" description="Helical" evidence="8">
    <location>
        <begin position="190"/>
        <end position="209"/>
    </location>
</feature>
<dbReference type="InterPro" id="IPR004358">
    <property type="entry name" value="Sig_transdc_His_kin-like_C"/>
</dbReference>
<dbReference type="PRINTS" id="PR00344">
    <property type="entry name" value="BCTRLSENSOR"/>
</dbReference>
<name>A0A415ESC9_ENTCA</name>
<evidence type="ECO:0000313" key="11">
    <source>
        <dbReference type="Proteomes" id="UP000286288"/>
    </source>
</evidence>
<evidence type="ECO:0000256" key="5">
    <source>
        <dbReference type="ARBA" id="ARBA00022679"/>
    </source>
</evidence>
<comment type="caution">
    <text evidence="10">The sequence shown here is derived from an EMBL/GenBank/DDBJ whole genome shotgun (WGS) entry which is preliminary data.</text>
</comment>
<dbReference type="Pfam" id="PF02518">
    <property type="entry name" value="HATPase_c"/>
    <property type="match status" value="1"/>
</dbReference>
<evidence type="ECO:0000256" key="4">
    <source>
        <dbReference type="ARBA" id="ARBA00022553"/>
    </source>
</evidence>
<evidence type="ECO:0000256" key="1">
    <source>
        <dbReference type="ARBA" id="ARBA00000085"/>
    </source>
</evidence>
<feature type="domain" description="Histidine kinase" evidence="9">
    <location>
        <begin position="229"/>
        <end position="443"/>
    </location>
</feature>
<dbReference type="Proteomes" id="UP000286288">
    <property type="component" value="Unassembled WGS sequence"/>
</dbReference>
<evidence type="ECO:0000256" key="6">
    <source>
        <dbReference type="ARBA" id="ARBA00022777"/>
    </source>
</evidence>
<dbReference type="PANTHER" id="PTHR45453:SF1">
    <property type="entry name" value="PHOSPHATE REGULON SENSOR PROTEIN PHOR"/>
    <property type="match status" value="1"/>
</dbReference>
<dbReference type="InterPro" id="IPR050351">
    <property type="entry name" value="BphY/WalK/GraS-like"/>
</dbReference>
<evidence type="ECO:0000259" key="9">
    <source>
        <dbReference type="PROSITE" id="PS50109"/>
    </source>
</evidence>
<dbReference type="SMART" id="SM00388">
    <property type="entry name" value="HisKA"/>
    <property type="match status" value="1"/>
</dbReference>
<keyword evidence="8" id="KW-1133">Transmembrane helix</keyword>
<keyword evidence="8" id="KW-0472">Membrane</keyword>
<sequence>MLKKLRNKMLWFNMALISIIVLGAFTFIYILNATQIENEIQSLISQEANTLAAVPLDEEEARQSLTDPEYPMILTITNSTSEFREIALVDVDQMDVVIQSIDEGVDESDLYEALVDAATKQEEIPNEVKVNDRDWRYALFLVTSISHYSINHDSTGEYSTSINNYEPFYQVLFFDVTDYKTSLSNLRTTLLLIGVLALVSIYIASFYVANRALRPVELAWRKQKEFVSNASHELKTPLAIIQVNAEVLAGSPEETLESQMKWLENIQLGSERMDELVNSLLMLTKFESAEQEVVRSVIDASQVVQSVYQSMEAIALEKGIHYQEQIAKQVRLESNEQALRQLTMILVDNALKYTPTGETVTVALVERQRKTVLQVSNSGCPIPEEKIPYVFDRFYRGDPSRNHQDGGYGLGLAIAKAITEMLQAQISLTVDQDGVNHFEVSFH</sequence>
<dbReference type="GO" id="GO:0005886">
    <property type="term" value="C:plasma membrane"/>
    <property type="evidence" value="ECO:0007669"/>
    <property type="project" value="TreeGrafter"/>
</dbReference>
<dbReference type="SUPFAM" id="SSF47384">
    <property type="entry name" value="Homodimeric domain of signal transducing histidine kinase"/>
    <property type="match status" value="1"/>
</dbReference>
<comment type="subcellular location">
    <subcellularLocation>
        <location evidence="2">Membrane</location>
    </subcellularLocation>
</comment>
<accession>A0A415ESC9</accession>
<dbReference type="InterPro" id="IPR003594">
    <property type="entry name" value="HATPase_dom"/>
</dbReference>
<evidence type="ECO:0000256" key="7">
    <source>
        <dbReference type="ARBA" id="ARBA00023012"/>
    </source>
</evidence>
<dbReference type="SUPFAM" id="SSF55874">
    <property type="entry name" value="ATPase domain of HSP90 chaperone/DNA topoisomerase II/histidine kinase"/>
    <property type="match status" value="1"/>
</dbReference>
<gene>
    <name evidence="10" type="ORF">DW084_09670</name>
</gene>
<dbReference type="EMBL" id="QRMZ01000011">
    <property type="protein sequence ID" value="RHK06251.1"/>
    <property type="molecule type" value="Genomic_DNA"/>
</dbReference>
<keyword evidence="6 10" id="KW-0418">Kinase</keyword>
<dbReference type="AlphaFoldDB" id="A0A415ESC9"/>
<dbReference type="GO" id="GO:0016036">
    <property type="term" value="P:cellular response to phosphate starvation"/>
    <property type="evidence" value="ECO:0007669"/>
    <property type="project" value="TreeGrafter"/>
</dbReference>
<evidence type="ECO:0000256" key="2">
    <source>
        <dbReference type="ARBA" id="ARBA00004370"/>
    </source>
</evidence>
<dbReference type="GO" id="GO:0004721">
    <property type="term" value="F:phosphoprotein phosphatase activity"/>
    <property type="evidence" value="ECO:0007669"/>
    <property type="project" value="TreeGrafter"/>
</dbReference>
<dbReference type="Pfam" id="PF00512">
    <property type="entry name" value="HisKA"/>
    <property type="match status" value="1"/>
</dbReference>
<evidence type="ECO:0000313" key="10">
    <source>
        <dbReference type="EMBL" id="RHK06251.1"/>
    </source>
</evidence>
<dbReference type="RefSeq" id="WP_151195738.1">
    <property type="nucleotide sequence ID" value="NZ_JAZIBY010000002.1"/>
</dbReference>
<dbReference type="CDD" id="cd00082">
    <property type="entry name" value="HisKA"/>
    <property type="match status" value="1"/>
</dbReference>
<dbReference type="GO" id="GO:0000155">
    <property type="term" value="F:phosphorelay sensor kinase activity"/>
    <property type="evidence" value="ECO:0007669"/>
    <property type="project" value="InterPro"/>
</dbReference>
<dbReference type="PANTHER" id="PTHR45453">
    <property type="entry name" value="PHOSPHATE REGULON SENSOR PROTEIN PHOR"/>
    <property type="match status" value="1"/>
</dbReference>
<keyword evidence="4" id="KW-0597">Phosphoprotein</keyword>
<protein>
    <recommendedName>
        <fullName evidence="3">histidine kinase</fullName>
        <ecNumber evidence="3">2.7.13.3</ecNumber>
    </recommendedName>
</protein>
<dbReference type="InterPro" id="IPR036890">
    <property type="entry name" value="HATPase_C_sf"/>
</dbReference>